<keyword evidence="5" id="KW-1185">Reference proteome</keyword>
<dbReference type="Gene3D" id="3.10.28.20">
    <property type="entry name" value="Acetamidase/Formamidase-like domains"/>
    <property type="match status" value="1"/>
</dbReference>
<keyword evidence="2" id="KW-0732">Signal</keyword>
<name>A0ABN8EJN9_9GAMM</name>
<dbReference type="RefSeq" id="WP_237445290.1">
    <property type="nucleotide sequence ID" value="NZ_CAKLPX010000003.1"/>
</dbReference>
<dbReference type="PROSITE" id="PS51257">
    <property type="entry name" value="PROKAR_LIPOPROTEIN"/>
    <property type="match status" value="1"/>
</dbReference>
<evidence type="ECO:0000313" key="4">
    <source>
        <dbReference type="EMBL" id="CAH0992609.1"/>
    </source>
</evidence>
<proteinExistence type="predicted"/>
<evidence type="ECO:0000256" key="1">
    <source>
        <dbReference type="SAM" id="Coils"/>
    </source>
</evidence>
<evidence type="ECO:0000259" key="3">
    <source>
        <dbReference type="Pfam" id="PF02169"/>
    </source>
</evidence>
<feature type="domain" description="Lipoprotein LPP20-like" evidence="3">
    <location>
        <begin position="37"/>
        <end position="145"/>
    </location>
</feature>
<reference evidence="4" key="1">
    <citation type="submission" date="2021-12" db="EMBL/GenBank/DDBJ databases">
        <authorList>
            <person name="Rodrigo-Torres L."/>
            <person name="Arahal R. D."/>
            <person name="Lucena T."/>
        </authorList>
    </citation>
    <scope>NUCLEOTIDE SEQUENCE</scope>
    <source>
        <strain evidence="4">CECT 8267</strain>
    </source>
</reference>
<dbReference type="Pfam" id="PF02169">
    <property type="entry name" value="LPP20"/>
    <property type="match status" value="1"/>
</dbReference>
<dbReference type="EMBL" id="CAKLPX010000003">
    <property type="protein sequence ID" value="CAH0992609.1"/>
    <property type="molecule type" value="Genomic_DNA"/>
</dbReference>
<feature type="coiled-coil region" evidence="1">
    <location>
        <begin position="139"/>
        <end position="169"/>
    </location>
</feature>
<comment type="caution">
    <text evidence="4">The sequence shown here is derived from an EMBL/GenBank/DDBJ whole genome shotgun (WGS) entry which is preliminary data.</text>
</comment>
<dbReference type="InterPro" id="IPR024952">
    <property type="entry name" value="LPP20-like_dom"/>
</dbReference>
<feature type="signal peptide" evidence="2">
    <location>
        <begin position="1"/>
        <end position="19"/>
    </location>
</feature>
<evidence type="ECO:0000313" key="5">
    <source>
        <dbReference type="Proteomes" id="UP000838100"/>
    </source>
</evidence>
<feature type="chain" id="PRO_5047081491" description="Lipoprotein LPP20-like domain-containing protein" evidence="2">
    <location>
        <begin position="20"/>
        <end position="183"/>
    </location>
</feature>
<dbReference type="Proteomes" id="UP000838100">
    <property type="component" value="Unassembled WGS sequence"/>
</dbReference>
<gene>
    <name evidence="4" type="ORF">SIN8267_02742</name>
</gene>
<keyword evidence="1" id="KW-0175">Coiled coil</keyword>
<organism evidence="4 5">
    <name type="scientific">Sinobacterium norvegicum</name>
    <dbReference type="NCBI Taxonomy" id="1641715"/>
    <lineage>
        <taxon>Bacteria</taxon>
        <taxon>Pseudomonadati</taxon>
        <taxon>Pseudomonadota</taxon>
        <taxon>Gammaproteobacteria</taxon>
        <taxon>Cellvibrionales</taxon>
        <taxon>Spongiibacteraceae</taxon>
        <taxon>Sinobacterium</taxon>
    </lineage>
</organism>
<accession>A0ABN8EJN9</accession>
<protein>
    <recommendedName>
        <fullName evidence="3">Lipoprotein LPP20-like domain-containing protein</fullName>
    </recommendedName>
</protein>
<evidence type="ECO:0000256" key="2">
    <source>
        <dbReference type="SAM" id="SignalP"/>
    </source>
</evidence>
<sequence>MKTRLMHSLLAAIMVFGLAACSGGSNVKSDLSIKGAPDWVNEGTQAISNEDGRLIYGVGMSSVVGDTSLQKNVADNRARAELASILSTTVDSSSGDYTTATGGVANNSVEQQIKTQTQLALKGAKIIGRWRNEENGDIYSIVELDLDNLEDAIERAKGLTDEVKQQVIEKTNMNFDRFVKENP</sequence>